<comment type="caution">
    <text evidence="3">The sequence shown here is derived from an EMBL/GenBank/DDBJ whole genome shotgun (WGS) entry which is preliminary data.</text>
</comment>
<organism evidence="3">
    <name type="scientific">Sesamum radiatum</name>
    <name type="common">Black benniseed</name>
    <dbReference type="NCBI Taxonomy" id="300843"/>
    <lineage>
        <taxon>Eukaryota</taxon>
        <taxon>Viridiplantae</taxon>
        <taxon>Streptophyta</taxon>
        <taxon>Embryophyta</taxon>
        <taxon>Tracheophyta</taxon>
        <taxon>Spermatophyta</taxon>
        <taxon>Magnoliopsida</taxon>
        <taxon>eudicotyledons</taxon>
        <taxon>Gunneridae</taxon>
        <taxon>Pentapetalae</taxon>
        <taxon>asterids</taxon>
        <taxon>lamiids</taxon>
        <taxon>Lamiales</taxon>
        <taxon>Pedaliaceae</taxon>
        <taxon>Sesamum</taxon>
    </lineage>
</organism>
<reference evidence="3" key="1">
    <citation type="submission" date="2020-06" db="EMBL/GenBank/DDBJ databases">
        <authorList>
            <person name="Li T."/>
            <person name="Hu X."/>
            <person name="Zhang T."/>
            <person name="Song X."/>
            <person name="Zhang H."/>
            <person name="Dai N."/>
            <person name="Sheng W."/>
            <person name="Hou X."/>
            <person name="Wei L."/>
        </authorList>
    </citation>
    <scope>NUCLEOTIDE SEQUENCE</scope>
    <source>
        <strain evidence="3">G02</strain>
        <tissue evidence="3">Leaf</tissue>
    </source>
</reference>
<dbReference type="PANTHER" id="PTHR33223">
    <property type="entry name" value="CCHC-TYPE DOMAIN-CONTAINING PROTEIN"/>
    <property type="match status" value="1"/>
</dbReference>
<dbReference type="AlphaFoldDB" id="A0AAW2IJ29"/>
<evidence type="ECO:0000313" key="3">
    <source>
        <dbReference type="EMBL" id="KAL0281733.1"/>
    </source>
</evidence>
<dbReference type="PANTHER" id="PTHR33223:SF10">
    <property type="entry name" value="AMINOTRANSFERASE-LIKE PLANT MOBILE DOMAIN-CONTAINING PROTEIN"/>
    <property type="match status" value="1"/>
</dbReference>
<accession>A0AAW2IJ29</accession>
<feature type="domain" description="Retrotransposon gag" evidence="2">
    <location>
        <begin position="219"/>
        <end position="287"/>
    </location>
</feature>
<dbReference type="Pfam" id="PF03732">
    <property type="entry name" value="Retrotrans_gag"/>
    <property type="match status" value="1"/>
</dbReference>
<dbReference type="EMBL" id="JACGWJ010001596">
    <property type="protein sequence ID" value="KAL0281733.1"/>
    <property type="molecule type" value="Genomic_DNA"/>
</dbReference>
<sequence length="308" mass="34671">MSPPARITSKGLAIRNRASSLETHPTGSCRPSATPPPLKEEKGVSSRPFRSSTGGLYVLSSKQDEGEASSFAHTLMRGVVTPKDRRLLIPLPREDLEKKAGMYLMKADPALAIPRTSTIEGPVTQPPTQVGDVPPQWLAQLEYLQKGLQDVQYQVMGAPVEEQACIPFTERVIAEKLPVNCRTPTIAEYDGTIDPQEHLSQFENATLLHRYTDGIKCLVFVTTFARAAQRWFNQLPLAVIGSFQEFCSIFLHRFASCRKHRKTELSLFSIRQKEGEPLKEYLQRFTRQPWKSARRPRKLRPASLLNDC</sequence>
<reference evidence="3" key="2">
    <citation type="journal article" date="2024" name="Plant">
        <title>Genomic evolution and insights into agronomic trait innovations of Sesamum species.</title>
        <authorList>
            <person name="Miao H."/>
            <person name="Wang L."/>
            <person name="Qu L."/>
            <person name="Liu H."/>
            <person name="Sun Y."/>
            <person name="Le M."/>
            <person name="Wang Q."/>
            <person name="Wei S."/>
            <person name="Zheng Y."/>
            <person name="Lin W."/>
            <person name="Duan Y."/>
            <person name="Cao H."/>
            <person name="Xiong S."/>
            <person name="Wang X."/>
            <person name="Wei L."/>
            <person name="Li C."/>
            <person name="Ma Q."/>
            <person name="Ju M."/>
            <person name="Zhao R."/>
            <person name="Li G."/>
            <person name="Mu C."/>
            <person name="Tian Q."/>
            <person name="Mei H."/>
            <person name="Zhang T."/>
            <person name="Gao T."/>
            <person name="Zhang H."/>
        </authorList>
    </citation>
    <scope>NUCLEOTIDE SEQUENCE</scope>
    <source>
        <strain evidence="3">G02</strain>
    </source>
</reference>
<feature type="compositionally biased region" description="Polar residues" evidence="1">
    <location>
        <begin position="17"/>
        <end position="31"/>
    </location>
</feature>
<name>A0AAW2IJ29_SESRA</name>
<proteinExistence type="predicted"/>
<evidence type="ECO:0000259" key="2">
    <source>
        <dbReference type="Pfam" id="PF03732"/>
    </source>
</evidence>
<protein>
    <recommendedName>
        <fullName evidence="2">Retrotransposon gag domain-containing protein</fullName>
    </recommendedName>
</protein>
<feature type="region of interest" description="Disordered" evidence="1">
    <location>
        <begin position="1"/>
        <end position="52"/>
    </location>
</feature>
<gene>
    <name evidence="3" type="ORF">Sradi_7292200</name>
</gene>
<dbReference type="InterPro" id="IPR005162">
    <property type="entry name" value="Retrotrans_gag_dom"/>
</dbReference>
<evidence type="ECO:0000256" key="1">
    <source>
        <dbReference type="SAM" id="MobiDB-lite"/>
    </source>
</evidence>